<gene>
    <name evidence="2" type="ORF">KM029_16525</name>
</gene>
<dbReference type="PANTHER" id="PTHR43617">
    <property type="entry name" value="L-AMINO ACID N-ACETYLTRANSFERASE"/>
    <property type="match status" value="1"/>
</dbReference>
<dbReference type="InterPro" id="IPR050276">
    <property type="entry name" value="MshD_Acetyltransferase"/>
</dbReference>
<dbReference type="InterPro" id="IPR016181">
    <property type="entry name" value="Acyl_CoA_acyltransferase"/>
</dbReference>
<dbReference type="PROSITE" id="PS51186">
    <property type="entry name" value="GNAT"/>
    <property type="match status" value="1"/>
</dbReference>
<keyword evidence="3" id="KW-1185">Reference proteome</keyword>
<accession>A0ABX8GUA2</accession>
<evidence type="ECO:0000259" key="1">
    <source>
        <dbReference type="PROSITE" id="PS51186"/>
    </source>
</evidence>
<sequence length="151" mass="17683">MNNLTFKWLNKNNISEAVELFNKYRIFYRQESSIEQSKNFLTNRINNNESKIIIAIKENKAVGFIQLYPIFSSVMLSKSWILNDLYIHEEYRKKGIAATLIEQVLEFAKSDGATTVKLSTEITNTQAQNLYEQMNFKKIEGSTFIDYKFDL</sequence>
<proteinExistence type="predicted"/>
<dbReference type="PANTHER" id="PTHR43617:SF34">
    <property type="entry name" value="PUTATIVE-RELATED"/>
    <property type="match status" value="1"/>
</dbReference>
<feature type="domain" description="N-acetyltransferase" evidence="1">
    <location>
        <begin position="4"/>
        <end position="151"/>
    </location>
</feature>
<dbReference type="Proteomes" id="UP000682802">
    <property type="component" value="Chromosome 1"/>
</dbReference>
<dbReference type="CDD" id="cd04301">
    <property type="entry name" value="NAT_SF"/>
    <property type="match status" value="1"/>
</dbReference>
<evidence type="ECO:0000313" key="3">
    <source>
        <dbReference type="Proteomes" id="UP000682802"/>
    </source>
</evidence>
<reference evidence="2 3" key="1">
    <citation type="submission" date="2021-05" db="EMBL/GenBank/DDBJ databases">
        <title>Comparative genomic studies on the polysaccharide-degrading batcterial strains of the Flammeovirga genus.</title>
        <authorList>
            <person name="Zewei F."/>
            <person name="Zheng Z."/>
            <person name="Yu L."/>
            <person name="Ruyue G."/>
            <person name="Yanhong M."/>
            <person name="Yuanyuan C."/>
            <person name="Jingyan G."/>
            <person name="Wenjun H."/>
        </authorList>
    </citation>
    <scope>NUCLEOTIDE SEQUENCE [LARGE SCALE GENOMIC DNA]</scope>
    <source>
        <strain evidence="2 3">YS10</strain>
    </source>
</reference>
<dbReference type="InterPro" id="IPR000182">
    <property type="entry name" value="GNAT_dom"/>
</dbReference>
<protein>
    <submittedName>
        <fullName evidence="2">GNAT family N-acetyltransferase</fullName>
    </submittedName>
</protein>
<name>A0ABX8GUA2_9BACT</name>
<dbReference type="Gene3D" id="3.40.630.30">
    <property type="match status" value="1"/>
</dbReference>
<organism evidence="2 3">
    <name type="scientific">Flammeovirga kamogawensis</name>
    <dbReference type="NCBI Taxonomy" id="373891"/>
    <lineage>
        <taxon>Bacteria</taxon>
        <taxon>Pseudomonadati</taxon>
        <taxon>Bacteroidota</taxon>
        <taxon>Cytophagia</taxon>
        <taxon>Cytophagales</taxon>
        <taxon>Flammeovirgaceae</taxon>
        <taxon>Flammeovirga</taxon>
    </lineage>
</organism>
<dbReference type="EMBL" id="CP076128">
    <property type="protein sequence ID" value="QWG06893.1"/>
    <property type="molecule type" value="Genomic_DNA"/>
</dbReference>
<dbReference type="RefSeq" id="WP_144074295.1">
    <property type="nucleotide sequence ID" value="NZ_CP076128.1"/>
</dbReference>
<dbReference type="SUPFAM" id="SSF55729">
    <property type="entry name" value="Acyl-CoA N-acyltransferases (Nat)"/>
    <property type="match status" value="1"/>
</dbReference>
<evidence type="ECO:0000313" key="2">
    <source>
        <dbReference type="EMBL" id="QWG06893.1"/>
    </source>
</evidence>
<dbReference type="Pfam" id="PF00583">
    <property type="entry name" value="Acetyltransf_1"/>
    <property type="match status" value="1"/>
</dbReference>